<comment type="caution">
    <text evidence="10">The sequence shown here is derived from an EMBL/GenBank/DDBJ whole genome shotgun (WGS) entry which is preliminary data.</text>
</comment>
<dbReference type="SMART" id="SM00382">
    <property type="entry name" value="AAA"/>
    <property type="match status" value="1"/>
</dbReference>
<sequence length="282" mass="30387">MFLTQHTQLELIDVSYAPVALASEESNYILSGIHLAVKRGEWISLLGLNGSGKSTLLKAAAGLIRQGVRGSIHRSESGSGKPIPIVMQQPDAGLVGTTPWEDVVTLLERQGSPAEGLVQRAEQALREVGLGRRMHQPLETLSGGQKQLVAIAGCLAAEAPMLLLDEITAMLDPGMTAIVCGHVRRMHKQGTTVLWVTQSLEELLPGDRTVVMKDGRIVFEDSAGSLFRRSAPNMPDSPGEREGFVPPYAVKVAWELEAQGVQLPFIPLTAEQLAEVVASYVR</sequence>
<name>A0A3A6PK29_9BACL</name>
<dbReference type="InterPro" id="IPR050095">
    <property type="entry name" value="ECF_ABC_transporter_ATP-bd"/>
</dbReference>
<evidence type="ECO:0000313" key="11">
    <source>
        <dbReference type="Proteomes" id="UP000267798"/>
    </source>
</evidence>
<dbReference type="GO" id="GO:0042626">
    <property type="term" value="F:ATPase-coupled transmembrane transporter activity"/>
    <property type="evidence" value="ECO:0007669"/>
    <property type="project" value="TreeGrafter"/>
</dbReference>
<dbReference type="EMBL" id="QXQB01000001">
    <property type="protein sequence ID" value="RJX40710.1"/>
    <property type="molecule type" value="Genomic_DNA"/>
</dbReference>
<comment type="similarity">
    <text evidence="2">Belongs to the ABC transporter superfamily.</text>
</comment>
<dbReference type="InterPro" id="IPR003593">
    <property type="entry name" value="AAA+_ATPase"/>
</dbReference>
<keyword evidence="4" id="KW-1003">Cell membrane</keyword>
<dbReference type="GO" id="GO:0005524">
    <property type="term" value="F:ATP binding"/>
    <property type="evidence" value="ECO:0007669"/>
    <property type="project" value="UniProtKB-KW"/>
</dbReference>
<evidence type="ECO:0000256" key="5">
    <source>
        <dbReference type="ARBA" id="ARBA00022741"/>
    </source>
</evidence>
<keyword evidence="5" id="KW-0547">Nucleotide-binding</keyword>
<dbReference type="InterPro" id="IPR015856">
    <property type="entry name" value="ABC_transpr_CbiO/EcfA_su"/>
</dbReference>
<dbReference type="PANTHER" id="PTHR43553:SF24">
    <property type="entry name" value="ENERGY-COUPLING FACTOR TRANSPORTER ATP-BINDING PROTEIN ECFA1"/>
    <property type="match status" value="1"/>
</dbReference>
<evidence type="ECO:0000256" key="8">
    <source>
        <dbReference type="ARBA" id="ARBA00023136"/>
    </source>
</evidence>
<keyword evidence="6 10" id="KW-0067">ATP-binding</keyword>
<dbReference type="Pfam" id="PF00005">
    <property type="entry name" value="ABC_tran"/>
    <property type="match status" value="1"/>
</dbReference>
<evidence type="ECO:0000256" key="7">
    <source>
        <dbReference type="ARBA" id="ARBA00022967"/>
    </source>
</evidence>
<evidence type="ECO:0000256" key="6">
    <source>
        <dbReference type="ARBA" id="ARBA00022840"/>
    </source>
</evidence>
<dbReference type="InterPro" id="IPR017871">
    <property type="entry name" value="ABC_transporter-like_CS"/>
</dbReference>
<evidence type="ECO:0000256" key="4">
    <source>
        <dbReference type="ARBA" id="ARBA00022475"/>
    </source>
</evidence>
<dbReference type="Proteomes" id="UP000267798">
    <property type="component" value="Unassembled WGS sequence"/>
</dbReference>
<dbReference type="AlphaFoldDB" id="A0A3A6PK29"/>
<dbReference type="CDD" id="cd03225">
    <property type="entry name" value="ABC_cobalt_CbiO_domain1"/>
    <property type="match status" value="1"/>
</dbReference>
<dbReference type="SUPFAM" id="SSF52540">
    <property type="entry name" value="P-loop containing nucleoside triphosphate hydrolases"/>
    <property type="match status" value="1"/>
</dbReference>
<evidence type="ECO:0000259" key="9">
    <source>
        <dbReference type="PROSITE" id="PS50893"/>
    </source>
</evidence>
<evidence type="ECO:0000256" key="2">
    <source>
        <dbReference type="ARBA" id="ARBA00005417"/>
    </source>
</evidence>
<keyword evidence="8" id="KW-0472">Membrane</keyword>
<dbReference type="PROSITE" id="PS50893">
    <property type="entry name" value="ABC_TRANSPORTER_2"/>
    <property type="match status" value="1"/>
</dbReference>
<gene>
    <name evidence="10" type="ORF">D3P09_01450</name>
</gene>
<dbReference type="GO" id="GO:0016887">
    <property type="term" value="F:ATP hydrolysis activity"/>
    <property type="evidence" value="ECO:0007669"/>
    <property type="project" value="InterPro"/>
</dbReference>
<dbReference type="InterPro" id="IPR003439">
    <property type="entry name" value="ABC_transporter-like_ATP-bd"/>
</dbReference>
<dbReference type="PROSITE" id="PS00211">
    <property type="entry name" value="ABC_TRANSPORTER_1"/>
    <property type="match status" value="1"/>
</dbReference>
<keyword evidence="3" id="KW-0813">Transport</keyword>
<dbReference type="Gene3D" id="3.40.50.300">
    <property type="entry name" value="P-loop containing nucleotide triphosphate hydrolases"/>
    <property type="match status" value="1"/>
</dbReference>
<accession>A0A3A6PK29</accession>
<feature type="domain" description="ABC transporter" evidence="9">
    <location>
        <begin position="9"/>
        <end position="239"/>
    </location>
</feature>
<proteinExistence type="inferred from homology"/>
<protein>
    <submittedName>
        <fullName evidence="10">ABC transporter ATP-binding protein</fullName>
    </submittedName>
</protein>
<comment type="subcellular location">
    <subcellularLocation>
        <location evidence="1">Cell membrane</location>
        <topology evidence="1">Peripheral membrane protein</topology>
    </subcellularLocation>
</comment>
<dbReference type="OrthoDB" id="9784332at2"/>
<keyword evidence="11" id="KW-1185">Reference proteome</keyword>
<evidence type="ECO:0000313" key="10">
    <source>
        <dbReference type="EMBL" id="RJX40710.1"/>
    </source>
</evidence>
<evidence type="ECO:0000256" key="1">
    <source>
        <dbReference type="ARBA" id="ARBA00004202"/>
    </source>
</evidence>
<dbReference type="InterPro" id="IPR027417">
    <property type="entry name" value="P-loop_NTPase"/>
</dbReference>
<keyword evidence="7" id="KW-1278">Translocase</keyword>
<organism evidence="10 11">
    <name type="scientific">Paenibacillus pinisoli</name>
    <dbReference type="NCBI Taxonomy" id="1276110"/>
    <lineage>
        <taxon>Bacteria</taxon>
        <taxon>Bacillati</taxon>
        <taxon>Bacillota</taxon>
        <taxon>Bacilli</taxon>
        <taxon>Bacillales</taxon>
        <taxon>Paenibacillaceae</taxon>
        <taxon>Paenibacillus</taxon>
    </lineage>
</organism>
<dbReference type="PANTHER" id="PTHR43553">
    <property type="entry name" value="HEAVY METAL TRANSPORTER"/>
    <property type="match status" value="1"/>
</dbReference>
<evidence type="ECO:0000256" key="3">
    <source>
        <dbReference type="ARBA" id="ARBA00022448"/>
    </source>
</evidence>
<dbReference type="GO" id="GO:0043190">
    <property type="term" value="C:ATP-binding cassette (ABC) transporter complex"/>
    <property type="evidence" value="ECO:0007669"/>
    <property type="project" value="TreeGrafter"/>
</dbReference>
<reference evidence="10 11" key="1">
    <citation type="submission" date="2018-09" db="EMBL/GenBank/DDBJ databases">
        <title>Paenibacillus aracenensis nov. sp. isolated from a cave in southern Spain.</title>
        <authorList>
            <person name="Jurado V."/>
            <person name="Gutierrez-Patricio S."/>
            <person name="Gonzalez-Pimentel J.L."/>
            <person name="Miller A.Z."/>
            <person name="Laiz L."/>
            <person name="Saiz-Jimenez C."/>
        </authorList>
    </citation>
    <scope>NUCLEOTIDE SEQUENCE [LARGE SCALE GENOMIC DNA]</scope>
    <source>
        <strain evidence="10 11">JCM 19203</strain>
    </source>
</reference>